<gene>
    <name evidence="2" type="ORF">ANN_18769</name>
</gene>
<dbReference type="EMBL" id="JAJSOF020000023">
    <property type="protein sequence ID" value="KAJ4436142.1"/>
    <property type="molecule type" value="Genomic_DNA"/>
</dbReference>
<evidence type="ECO:0000256" key="1">
    <source>
        <dbReference type="SAM" id="Phobius"/>
    </source>
</evidence>
<keyword evidence="3" id="KW-1185">Reference proteome</keyword>
<comment type="caution">
    <text evidence="2">The sequence shown here is derived from an EMBL/GenBank/DDBJ whole genome shotgun (WGS) entry which is preliminary data.</text>
</comment>
<name>A0ABQ8SR34_PERAM</name>
<keyword evidence="1" id="KW-1133">Transmembrane helix</keyword>
<accession>A0ABQ8SR34</accession>
<proteinExistence type="predicted"/>
<evidence type="ECO:0000313" key="2">
    <source>
        <dbReference type="EMBL" id="KAJ4436142.1"/>
    </source>
</evidence>
<keyword evidence="1" id="KW-0812">Transmembrane</keyword>
<evidence type="ECO:0000313" key="3">
    <source>
        <dbReference type="Proteomes" id="UP001148838"/>
    </source>
</evidence>
<dbReference type="Proteomes" id="UP001148838">
    <property type="component" value="Unassembled WGS sequence"/>
</dbReference>
<sequence>MVGLYNQVLIIQCREDAKYMLRKLLEAFEIGGLHVLNCTYTDFTFLIILLVCGVIIMVKICDTFFYTVHP</sequence>
<reference evidence="2 3" key="1">
    <citation type="journal article" date="2022" name="Allergy">
        <title>Genome assembly and annotation of Periplaneta americana reveal a comprehensive cockroach allergen profile.</title>
        <authorList>
            <person name="Wang L."/>
            <person name="Xiong Q."/>
            <person name="Saelim N."/>
            <person name="Wang L."/>
            <person name="Nong W."/>
            <person name="Wan A.T."/>
            <person name="Shi M."/>
            <person name="Liu X."/>
            <person name="Cao Q."/>
            <person name="Hui J.H.L."/>
            <person name="Sookrung N."/>
            <person name="Leung T.F."/>
            <person name="Tungtrongchitr A."/>
            <person name="Tsui S.K.W."/>
        </authorList>
    </citation>
    <scope>NUCLEOTIDE SEQUENCE [LARGE SCALE GENOMIC DNA]</scope>
    <source>
        <strain evidence="2">PWHHKU_190912</strain>
    </source>
</reference>
<feature type="transmembrane region" description="Helical" evidence="1">
    <location>
        <begin position="43"/>
        <end position="68"/>
    </location>
</feature>
<organism evidence="2 3">
    <name type="scientific">Periplaneta americana</name>
    <name type="common">American cockroach</name>
    <name type="synonym">Blatta americana</name>
    <dbReference type="NCBI Taxonomy" id="6978"/>
    <lineage>
        <taxon>Eukaryota</taxon>
        <taxon>Metazoa</taxon>
        <taxon>Ecdysozoa</taxon>
        <taxon>Arthropoda</taxon>
        <taxon>Hexapoda</taxon>
        <taxon>Insecta</taxon>
        <taxon>Pterygota</taxon>
        <taxon>Neoptera</taxon>
        <taxon>Polyneoptera</taxon>
        <taxon>Dictyoptera</taxon>
        <taxon>Blattodea</taxon>
        <taxon>Blattoidea</taxon>
        <taxon>Blattidae</taxon>
        <taxon>Blattinae</taxon>
        <taxon>Periplaneta</taxon>
    </lineage>
</organism>
<keyword evidence="1" id="KW-0472">Membrane</keyword>
<protein>
    <submittedName>
        <fullName evidence="2">Uncharacterized protein</fullName>
    </submittedName>
</protein>